<reference evidence="1" key="1">
    <citation type="submission" date="2007-07" db="EMBL/GenBank/DDBJ databases">
        <title>PCAP assembly of the Caenorhabditis remanei genome.</title>
        <authorList>
            <consortium name="The Caenorhabditis remanei Sequencing Consortium"/>
            <person name="Wilson R.K."/>
        </authorList>
    </citation>
    <scope>NUCLEOTIDE SEQUENCE [LARGE SCALE GENOMIC DNA]</scope>
    <source>
        <strain evidence="1">PB4641</strain>
    </source>
</reference>
<dbReference type="PANTHER" id="PTHR13158:SF4">
    <property type="entry name" value="NAD(+) KINASE"/>
    <property type="match status" value="1"/>
</dbReference>
<dbReference type="EMBL" id="DS270528">
    <property type="protein sequence ID" value="EFO94678.1"/>
    <property type="molecule type" value="Genomic_DNA"/>
</dbReference>
<gene>
    <name evidence="1" type="ORF">CRE_01503</name>
</gene>
<dbReference type="GO" id="GO:0019674">
    <property type="term" value="P:NAD+ metabolic process"/>
    <property type="evidence" value="ECO:0007669"/>
    <property type="project" value="TreeGrafter"/>
</dbReference>
<dbReference type="STRING" id="31234.E3NUF4"/>
<name>E3NUF4_CAERE</name>
<dbReference type="AlphaFoldDB" id="E3NUF4"/>
<dbReference type="OrthoDB" id="185618at2759"/>
<dbReference type="InParanoid" id="E3NUF4"/>
<dbReference type="eggNOG" id="KOG4180">
    <property type="taxonomic scope" value="Eukaryota"/>
</dbReference>
<sequence>PGFAFSIREPIFNATYKRTATRGFARKIRLESRCTNGYLVLDGSTKIPFPRGSIATIEINSNDALKTVIV</sequence>
<organism evidence="2">
    <name type="scientific">Caenorhabditis remanei</name>
    <name type="common">Caenorhabditis vulgaris</name>
    <dbReference type="NCBI Taxonomy" id="31234"/>
    <lineage>
        <taxon>Eukaryota</taxon>
        <taxon>Metazoa</taxon>
        <taxon>Ecdysozoa</taxon>
        <taxon>Nematoda</taxon>
        <taxon>Chromadorea</taxon>
        <taxon>Rhabditida</taxon>
        <taxon>Rhabditina</taxon>
        <taxon>Rhabditomorpha</taxon>
        <taxon>Rhabditoidea</taxon>
        <taxon>Rhabditidae</taxon>
        <taxon>Peloderinae</taxon>
        <taxon>Caenorhabditis</taxon>
    </lineage>
</organism>
<evidence type="ECO:0000313" key="2">
    <source>
        <dbReference type="Proteomes" id="UP000008281"/>
    </source>
</evidence>
<dbReference type="Proteomes" id="UP000008281">
    <property type="component" value="Unassembled WGS sequence"/>
</dbReference>
<protein>
    <submittedName>
        <fullName evidence="1">Uncharacterized protein</fullName>
    </submittedName>
</protein>
<dbReference type="PANTHER" id="PTHR13158">
    <property type="match status" value="1"/>
</dbReference>
<keyword evidence="2" id="KW-1185">Reference proteome</keyword>
<evidence type="ECO:0000313" key="1">
    <source>
        <dbReference type="EMBL" id="EFO94678.1"/>
    </source>
</evidence>
<dbReference type="HOGENOM" id="CLU_2765070_0_0_1"/>
<dbReference type="GO" id="GO:0003951">
    <property type="term" value="F:NAD+ kinase activity"/>
    <property type="evidence" value="ECO:0007669"/>
    <property type="project" value="TreeGrafter"/>
</dbReference>
<feature type="non-terminal residue" evidence="1">
    <location>
        <position position="1"/>
    </location>
</feature>
<dbReference type="GO" id="GO:0005739">
    <property type="term" value="C:mitochondrion"/>
    <property type="evidence" value="ECO:0007669"/>
    <property type="project" value="TreeGrafter"/>
</dbReference>
<accession>E3NUF4</accession>
<proteinExistence type="predicted"/>